<reference evidence="1" key="1">
    <citation type="submission" date="2011-04" db="EMBL/GenBank/DDBJ databases">
        <title>Evolution of plant cell wall degrading machinery underlies the functional diversity of forest fungi.</title>
        <authorList>
            <consortium name="US DOE Joint Genome Institute (JGI-PGF)"/>
            <person name="Eastwood D.C."/>
            <person name="Floudas D."/>
            <person name="Binder M."/>
            <person name="Majcherczyk A."/>
            <person name="Schneider P."/>
            <person name="Aerts A."/>
            <person name="Asiegbu F.O."/>
            <person name="Baker S.E."/>
            <person name="Barry K."/>
            <person name="Bendiksby M."/>
            <person name="Blumentritt M."/>
            <person name="Coutinho P.M."/>
            <person name="Cullen D."/>
            <person name="Cullen D."/>
            <person name="Gathman A."/>
            <person name="Goodell B."/>
            <person name="Henrissat B."/>
            <person name="Ihrmark K."/>
            <person name="Kauserud H."/>
            <person name="Kohler A."/>
            <person name="LaButti K."/>
            <person name="Lapidus A."/>
            <person name="Lavin J.L."/>
            <person name="Lee Y.-H."/>
            <person name="Lindquist E."/>
            <person name="Lilly W."/>
            <person name="Lucas S."/>
            <person name="Morin E."/>
            <person name="Murat C."/>
            <person name="Oguiza J.A."/>
            <person name="Park J."/>
            <person name="Pisabarro A.G."/>
            <person name="Riley R."/>
            <person name="Rosling A."/>
            <person name="Salamov A."/>
            <person name="Schmidt O."/>
            <person name="Schmutz J."/>
            <person name="Skrede I."/>
            <person name="Stenlid J."/>
            <person name="Wiebenga A."/>
            <person name="Xie X."/>
            <person name="Kues U."/>
            <person name="Hibbett D.S."/>
            <person name="Hoffmeister D."/>
            <person name="Hogberg N."/>
            <person name="Martin F."/>
            <person name="Grigoriev I.V."/>
            <person name="Watkinson S.C."/>
        </authorList>
    </citation>
    <scope>NUCLEOTIDE SEQUENCE</scope>
    <source>
        <strain evidence="1">S7.9</strain>
    </source>
</reference>
<dbReference type="GeneID" id="18820914"/>
<protein>
    <submittedName>
        <fullName evidence="1">Uncharacterized protein</fullName>
    </submittedName>
</protein>
<proteinExistence type="predicted"/>
<dbReference type="HOGENOM" id="CLU_2997899_0_0_1"/>
<gene>
    <name evidence="1" type="ORF">SERLADRAFT_477024</name>
</gene>
<dbReference type="AlphaFoldDB" id="F8P869"/>
<dbReference type="Proteomes" id="UP000008064">
    <property type="component" value="Unassembled WGS sequence"/>
</dbReference>
<sequence>MARLVVPVRTCTCGFDAIELEAARQCQRQASLHRPKCFQLCGQRNNTNQITSKSQHV</sequence>
<dbReference type="EMBL" id="GL945440">
    <property type="protein sequence ID" value="EGO20626.1"/>
    <property type="molecule type" value="Genomic_DNA"/>
</dbReference>
<dbReference type="KEGG" id="sla:SERLADRAFT_477024"/>
<dbReference type="RefSeq" id="XP_007322592.1">
    <property type="nucleotide sequence ID" value="XM_007322530.1"/>
</dbReference>
<evidence type="ECO:0000313" key="1">
    <source>
        <dbReference type="EMBL" id="EGO20626.1"/>
    </source>
</evidence>
<name>F8P869_SERL9</name>
<organism>
    <name type="scientific">Serpula lacrymans var. lacrymans (strain S7.9)</name>
    <name type="common">Dry rot fungus</name>
    <dbReference type="NCBI Taxonomy" id="578457"/>
    <lineage>
        <taxon>Eukaryota</taxon>
        <taxon>Fungi</taxon>
        <taxon>Dikarya</taxon>
        <taxon>Basidiomycota</taxon>
        <taxon>Agaricomycotina</taxon>
        <taxon>Agaricomycetes</taxon>
        <taxon>Agaricomycetidae</taxon>
        <taxon>Boletales</taxon>
        <taxon>Coniophorineae</taxon>
        <taxon>Serpulaceae</taxon>
        <taxon>Serpula</taxon>
    </lineage>
</organism>
<accession>F8P869</accession>